<dbReference type="GO" id="GO:0046872">
    <property type="term" value="F:metal ion binding"/>
    <property type="evidence" value="ECO:0007669"/>
    <property type="project" value="UniProtKB-KW"/>
</dbReference>
<evidence type="ECO:0000313" key="4">
    <source>
        <dbReference type="EMBL" id="KAL2078415.1"/>
    </source>
</evidence>
<keyword evidence="2" id="KW-0560">Oxidoreductase</keyword>
<evidence type="ECO:0000256" key="2">
    <source>
        <dbReference type="ARBA" id="ARBA00023002"/>
    </source>
</evidence>
<dbReference type="InterPro" id="IPR012864">
    <property type="entry name" value="PCO/ADO"/>
</dbReference>
<reference evidence="4 5" key="1">
    <citation type="submission" date="2024-09" db="EMBL/GenBank/DDBJ databases">
        <title>A chromosome-level genome assembly of Gray's grenadier anchovy, Coilia grayii.</title>
        <authorList>
            <person name="Fu Z."/>
        </authorList>
    </citation>
    <scope>NUCLEOTIDE SEQUENCE [LARGE SCALE GENOMIC DNA]</scope>
    <source>
        <strain evidence="4">G4</strain>
        <tissue evidence="4">Muscle</tissue>
    </source>
</reference>
<protein>
    <recommendedName>
        <fullName evidence="6">2-aminoethanethiol dioxygenase</fullName>
    </recommendedName>
</protein>
<dbReference type="Pfam" id="PF07847">
    <property type="entry name" value="PCO_ADO"/>
    <property type="match status" value="1"/>
</dbReference>
<evidence type="ECO:0000256" key="1">
    <source>
        <dbReference type="ARBA" id="ARBA00022723"/>
    </source>
</evidence>
<dbReference type="SUPFAM" id="SSF51182">
    <property type="entry name" value="RmlC-like cupins"/>
    <property type="match status" value="1"/>
</dbReference>
<organism evidence="4 5">
    <name type="scientific">Coilia grayii</name>
    <name type="common">Gray's grenadier anchovy</name>
    <dbReference type="NCBI Taxonomy" id="363190"/>
    <lineage>
        <taxon>Eukaryota</taxon>
        <taxon>Metazoa</taxon>
        <taxon>Chordata</taxon>
        <taxon>Craniata</taxon>
        <taxon>Vertebrata</taxon>
        <taxon>Euteleostomi</taxon>
        <taxon>Actinopterygii</taxon>
        <taxon>Neopterygii</taxon>
        <taxon>Teleostei</taxon>
        <taxon>Clupei</taxon>
        <taxon>Clupeiformes</taxon>
        <taxon>Clupeoidei</taxon>
        <taxon>Engraulidae</taxon>
        <taxon>Coilinae</taxon>
        <taxon>Coilia</taxon>
    </lineage>
</organism>
<dbReference type="PANTHER" id="PTHR22966">
    <property type="entry name" value="2-AMINOETHANETHIOL DIOXYGENASE"/>
    <property type="match status" value="1"/>
</dbReference>
<proteinExistence type="predicted"/>
<evidence type="ECO:0008006" key="6">
    <source>
        <dbReference type="Google" id="ProtNLM"/>
    </source>
</evidence>
<name>A0ABD1IVZ2_9TELE</name>
<dbReference type="Gene3D" id="2.60.120.10">
    <property type="entry name" value="Jelly Rolls"/>
    <property type="match status" value="1"/>
</dbReference>
<dbReference type="CDD" id="cd20289">
    <property type="entry name" value="cupin_ADO"/>
    <property type="match status" value="1"/>
</dbReference>
<accession>A0ABD1IVZ2</accession>
<comment type="caution">
    <text evidence="4">The sequence shown here is derived from an EMBL/GenBank/DDBJ whole genome shotgun (WGS) entry which is preliminary data.</text>
</comment>
<sequence>MPRDIKPSLIQKIATQAYATFKNFGAGAIADNKVFLDNQAKLTTLVTDIRAADLKITPPKSKGSKPSLHNPPVTYMHICETDAFSMGVFLLKRGASIPLHDHPGMNGVLKVLYGKVHIQCFDKLDKPPDTESVPLFDPPLLPFQRDSVTRSVVRSTGEYTEDSGPCILSPVKDNLHQIDAVEGPAAFLDILAPPYDPDDGRDCHYFKVLQSVSKSVDRNSEQMEGEMWLLEVPQPSEFWCGGEPYPGPEVSV</sequence>
<dbReference type="InterPro" id="IPR014710">
    <property type="entry name" value="RmlC-like_jellyroll"/>
</dbReference>
<keyword evidence="5" id="KW-1185">Reference proteome</keyword>
<evidence type="ECO:0000313" key="5">
    <source>
        <dbReference type="Proteomes" id="UP001591681"/>
    </source>
</evidence>
<keyword evidence="3" id="KW-0408">Iron</keyword>
<dbReference type="GO" id="GO:0016491">
    <property type="term" value="F:oxidoreductase activity"/>
    <property type="evidence" value="ECO:0007669"/>
    <property type="project" value="UniProtKB-KW"/>
</dbReference>
<dbReference type="EMBL" id="JBHFQA010000023">
    <property type="protein sequence ID" value="KAL2078415.1"/>
    <property type="molecule type" value="Genomic_DNA"/>
</dbReference>
<gene>
    <name evidence="4" type="ORF">ACEWY4_026100</name>
</gene>
<evidence type="ECO:0000256" key="3">
    <source>
        <dbReference type="ARBA" id="ARBA00023004"/>
    </source>
</evidence>
<dbReference type="Proteomes" id="UP001591681">
    <property type="component" value="Unassembled WGS sequence"/>
</dbReference>
<keyword evidence="1" id="KW-0479">Metal-binding</keyword>
<dbReference type="PANTHER" id="PTHR22966:SF61">
    <property type="entry name" value="2-AMINOETHANETHIOL DIOXYGENASE"/>
    <property type="match status" value="1"/>
</dbReference>
<dbReference type="InterPro" id="IPR011051">
    <property type="entry name" value="RmlC_Cupin_sf"/>
</dbReference>
<dbReference type="AlphaFoldDB" id="A0ABD1IVZ2"/>